<dbReference type="AlphaFoldDB" id="A0A9Q0GVJ4"/>
<dbReference type="PROSITE" id="PS51892">
    <property type="entry name" value="SUBTILASE"/>
    <property type="match status" value="1"/>
</dbReference>
<gene>
    <name evidence="3" type="ORF">NE237_029569</name>
</gene>
<comment type="caution">
    <text evidence="1">Lacks conserved residue(s) required for the propagation of feature annotation.</text>
</comment>
<dbReference type="InterPro" id="IPR036852">
    <property type="entry name" value="Peptidase_S8/S53_dom_sf"/>
</dbReference>
<name>A0A9Q0GVJ4_9MAGN</name>
<feature type="domain" description="Peptidase S8/S53" evidence="2">
    <location>
        <begin position="56"/>
        <end position="108"/>
    </location>
</feature>
<dbReference type="OrthoDB" id="10256524at2759"/>
<reference evidence="3" key="1">
    <citation type="journal article" date="2023" name="Plant J.">
        <title>The genome of the king protea, Protea cynaroides.</title>
        <authorList>
            <person name="Chang J."/>
            <person name="Duong T.A."/>
            <person name="Schoeman C."/>
            <person name="Ma X."/>
            <person name="Roodt D."/>
            <person name="Barker N."/>
            <person name="Li Z."/>
            <person name="Van de Peer Y."/>
            <person name="Mizrachi E."/>
        </authorList>
    </citation>
    <scope>NUCLEOTIDE SEQUENCE</scope>
    <source>
        <tissue evidence="3">Young leaves</tissue>
    </source>
</reference>
<evidence type="ECO:0000313" key="4">
    <source>
        <dbReference type="Proteomes" id="UP001141806"/>
    </source>
</evidence>
<evidence type="ECO:0000256" key="1">
    <source>
        <dbReference type="PROSITE-ProRule" id="PRU01240"/>
    </source>
</evidence>
<dbReference type="InterPro" id="IPR000209">
    <property type="entry name" value="Peptidase_S8/S53_dom"/>
</dbReference>
<dbReference type="Proteomes" id="UP001141806">
    <property type="component" value="Unassembled WGS sequence"/>
</dbReference>
<dbReference type="Pfam" id="PF00082">
    <property type="entry name" value="Peptidase_S8"/>
    <property type="match status" value="1"/>
</dbReference>
<dbReference type="GO" id="GO:0006508">
    <property type="term" value="P:proteolysis"/>
    <property type="evidence" value="ECO:0007669"/>
    <property type="project" value="InterPro"/>
</dbReference>
<dbReference type="GO" id="GO:0004252">
    <property type="term" value="F:serine-type endopeptidase activity"/>
    <property type="evidence" value="ECO:0007669"/>
    <property type="project" value="InterPro"/>
</dbReference>
<sequence length="123" mass="13196">MVLEVSMAKKLTVFGIPKSNCGYIIIHESSHLLSNQAYKLRALDFDVGFLLEANWRSVITDSSPRGTHVAGIATAFHEKEPLLNGVAPGAQLISCKIEDSCLGSMENGTSLTRALIAAVEIPV</sequence>
<keyword evidence="4" id="KW-1185">Reference proteome</keyword>
<organism evidence="3 4">
    <name type="scientific">Protea cynaroides</name>
    <dbReference type="NCBI Taxonomy" id="273540"/>
    <lineage>
        <taxon>Eukaryota</taxon>
        <taxon>Viridiplantae</taxon>
        <taxon>Streptophyta</taxon>
        <taxon>Embryophyta</taxon>
        <taxon>Tracheophyta</taxon>
        <taxon>Spermatophyta</taxon>
        <taxon>Magnoliopsida</taxon>
        <taxon>Proteales</taxon>
        <taxon>Proteaceae</taxon>
        <taxon>Protea</taxon>
    </lineage>
</organism>
<dbReference type="EMBL" id="JAMYWD010000012">
    <property type="protein sequence ID" value="KAJ4952737.1"/>
    <property type="molecule type" value="Genomic_DNA"/>
</dbReference>
<comment type="similarity">
    <text evidence="1">Belongs to the peptidase S8 family.</text>
</comment>
<proteinExistence type="inferred from homology"/>
<evidence type="ECO:0000259" key="2">
    <source>
        <dbReference type="Pfam" id="PF00082"/>
    </source>
</evidence>
<protein>
    <recommendedName>
        <fullName evidence="2">Peptidase S8/S53 domain-containing protein</fullName>
    </recommendedName>
</protein>
<evidence type="ECO:0000313" key="3">
    <source>
        <dbReference type="EMBL" id="KAJ4952737.1"/>
    </source>
</evidence>
<accession>A0A9Q0GVJ4</accession>
<dbReference type="Gene3D" id="3.40.50.200">
    <property type="entry name" value="Peptidase S8/S53 domain"/>
    <property type="match status" value="1"/>
</dbReference>
<dbReference type="SUPFAM" id="SSF52743">
    <property type="entry name" value="Subtilisin-like"/>
    <property type="match status" value="1"/>
</dbReference>
<comment type="caution">
    <text evidence="3">The sequence shown here is derived from an EMBL/GenBank/DDBJ whole genome shotgun (WGS) entry which is preliminary data.</text>
</comment>